<reference evidence="1 2" key="1">
    <citation type="journal article" name="Front. Microbiol.">
        <title>Sugar Metabolism of the First Thermophilic Planctomycete Thermogutta terrifontis: Comparative Genomic and Transcriptomic Approaches.</title>
        <authorList>
            <person name="Elcheninov A.G."/>
            <person name="Menzel P."/>
            <person name="Gudbergsdottir S.R."/>
            <person name="Slesarev A.I."/>
            <person name="Kadnikov V.V."/>
            <person name="Krogh A."/>
            <person name="Bonch-Osmolovskaya E.A."/>
            <person name="Peng X."/>
            <person name="Kublanov I.V."/>
        </authorList>
    </citation>
    <scope>NUCLEOTIDE SEQUENCE [LARGE SCALE GENOMIC DNA]</scope>
    <source>
        <strain evidence="1 2">R1</strain>
    </source>
</reference>
<dbReference type="KEGG" id="ttf:THTE_1478"/>
<dbReference type="RefSeq" id="WP_095414509.1">
    <property type="nucleotide sequence ID" value="NZ_CP018477.1"/>
</dbReference>
<evidence type="ECO:0000313" key="2">
    <source>
        <dbReference type="Proteomes" id="UP000215086"/>
    </source>
</evidence>
<sequence length="112" mass="12872">MFKRYPLEYPLWFDLLETSKKSRRTHSLPSFLWPAIRHRLNRYVFPKFLVAVRVGQTVQNSRIGTSRSKGLRLRFSTSRLWITGRTRLEPGMAADSAAAGGLLTSLASFESR</sequence>
<proteinExistence type="predicted"/>
<dbReference type="EMBL" id="CP018477">
    <property type="protein sequence ID" value="ASV74080.1"/>
    <property type="molecule type" value="Genomic_DNA"/>
</dbReference>
<organism evidence="1 2">
    <name type="scientific">Thermogutta terrifontis</name>
    <dbReference type="NCBI Taxonomy" id="1331910"/>
    <lineage>
        <taxon>Bacteria</taxon>
        <taxon>Pseudomonadati</taxon>
        <taxon>Planctomycetota</taxon>
        <taxon>Planctomycetia</taxon>
        <taxon>Pirellulales</taxon>
        <taxon>Thermoguttaceae</taxon>
        <taxon>Thermogutta</taxon>
    </lineage>
</organism>
<protein>
    <submittedName>
        <fullName evidence="1">Uncharacterized protein</fullName>
    </submittedName>
</protein>
<gene>
    <name evidence="1" type="ORF">THTE_1478</name>
</gene>
<evidence type="ECO:0000313" key="1">
    <source>
        <dbReference type="EMBL" id="ASV74080.1"/>
    </source>
</evidence>
<accession>A0A286RDP4</accession>
<keyword evidence="2" id="KW-1185">Reference proteome</keyword>
<dbReference type="Proteomes" id="UP000215086">
    <property type="component" value="Chromosome"/>
</dbReference>
<name>A0A286RDP4_9BACT</name>
<dbReference type="AlphaFoldDB" id="A0A286RDP4"/>